<gene>
    <name evidence="4" type="ORF">EV138_1633</name>
</gene>
<keyword evidence="5" id="KW-1185">Reference proteome</keyword>
<keyword evidence="2" id="KW-1133">Transmembrane helix</keyword>
<dbReference type="OrthoDB" id="3543927at2"/>
<comment type="caution">
    <text evidence="4">The sequence shown here is derived from an EMBL/GenBank/DDBJ whole genome shotgun (WGS) entry which is preliminary data.</text>
</comment>
<evidence type="ECO:0000313" key="4">
    <source>
        <dbReference type="EMBL" id="TDU88093.1"/>
    </source>
</evidence>
<feature type="domain" description="SecDF P1 head subdomain" evidence="3">
    <location>
        <begin position="105"/>
        <end position="204"/>
    </location>
</feature>
<feature type="region of interest" description="Disordered" evidence="1">
    <location>
        <begin position="1"/>
        <end position="28"/>
    </location>
</feature>
<evidence type="ECO:0000256" key="1">
    <source>
        <dbReference type="SAM" id="MobiDB-lite"/>
    </source>
</evidence>
<reference evidence="4 5" key="1">
    <citation type="submission" date="2019-03" db="EMBL/GenBank/DDBJ databases">
        <title>Genomic Encyclopedia of Type Strains, Phase III (KMG-III): the genomes of soil and plant-associated and newly described type strains.</title>
        <authorList>
            <person name="Whitman W."/>
        </authorList>
    </citation>
    <scope>NUCLEOTIDE SEQUENCE [LARGE SCALE GENOMIC DNA]</scope>
    <source>
        <strain evidence="4 5">VKM Ac-2575</strain>
    </source>
</reference>
<dbReference type="EMBL" id="SOCE01000001">
    <property type="protein sequence ID" value="TDU88093.1"/>
    <property type="molecule type" value="Genomic_DNA"/>
</dbReference>
<dbReference type="RefSeq" id="WP_133977774.1">
    <property type="nucleotide sequence ID" value="NZ_SOCE01000001.1"/>
</dbReference>
<proteinExistence type="predicted"/>
<evidence type="ECO:0000256" key="2">
    <source>
        <dbReference type="SAM" id="Phobius"/>
    </source>
</evidence>
<evidence type="ECO:0000259" key="3">
    <source>
        <dbReference type="Pfam" id="PF22599"/>
    </source>
</evidence>
<evidence type="ECO:0000313" key="5">
    <source>
        <dbReference type="Proteomes" id="UP000295151"/>
    </source>
</evidence>
<dbReference type="AlphaFoldDB" id="A0A4V3FJY6"/>
<dbReference type="Proteomes" id="UP000295151">
    <property type="component" value="Unassembled WGS sequence"/>
</dbReference>
<dbReference type="Pfam" id="PF22599">
    <property type="entry name" value="SecDF_P1_head"/>
    <property type="match status" value="1"/>
</dbReference>
<organism evidence="4 5">
    <name type="scientific">Kribbella voronezhensis</name>
    <dbReference type="NCBI Taxonomy" id="2512212"/>
    <lineage>
        <taxon>Bacteria</taxon>
        <taxon>Bacillati</taxon>
        <taxon>Actinomycetota</taxon>
        <taxon>Actinomycetes</taxon>
        <taxon>Propionibacteriales</taxon>
        <taxon>Kribbellaceae</taxon>
        <taxon>Kribbella</taxon>
    </lineage>
</organism>
<name>A0A4V3FJY6_9ACTN</name>
<protein>
    <recommendedName>
        <fullName evidence="3">SecDF P1 head subdomain domain-containing protein</fullName>
    </recommendedName>
</protein>
<sequence length="208" mass="21297">MSDSSQSPQYGGPQYGGPQYGGPQYAGPPPKKGRGALVLVGVLALVLVVVVAVGAVVLLRGDDHKADSASRSRPAAPESVEFRRVVKAEPGTCDAAQAGVACDSAGNRYSLGKVELDGSNVTQVKAVAGQNSDWYVNLKLDSAGARLFGDLTTDLAQKKPPQNQLAIVVRGRVVSAPTVMSAIPGGDVQIASGFSKPDAEKLAADITG</sequence>
<dbReference type="InterPro" id="IPR054384">
    <property type="entry name" value="SecDF_P1_head"/>
</dbReference>
<dbReference type="Gene3D" id="3.30.1360.200">
    <property type="match status" value="1"/>
</dbReference>
<accession>A0A4V3FJY6</accession>
<feature type="transmembrane region" description="Helical" evidence="2">
    <location>
        <begin position="36"/>
        <end position="59"/>
    </location>
</feature>
<keyword evidence="2" id="KW-0472">Membrane</keyword>
<keyword evidence="2" id="KW-0812">Transmembrane</keyword>